<dbReference type="SUPFAM" id="SSF54909">
    <property type="entry name" value="Dimeric alpha+beta barrel"/>
    <property type="match status" value="2"/>
</dbReference>
<protein>
    <recommendedName>
        <fullName evidence="3">ABM domain-containing protein</fullName>
    </recommendedName>
</protein>
<keyword evidence="2" id="KW-1185">Reference proteome</keyword>
<dbReference type="Proteomes" id="UP001139353">
    <property type="component" value="Unassembled WGS sequence"/>
</dbReference>
<dbReference type="AlphaFoldDB" id="A0A9X2BXK5"/>
<dbReference type="Gene3D" id="3.30.70.100">
    <property type="match status" value="2"/>
</dbReference>
<dbReference type="InterPro" id="IPR011008">
    <property type="entry name" value="Dimeric_a/b-barrel"/>
</dbReference>
<comment type="caution">
    <text evidence="1">The sequence shown here is derived from an EMBL/GenBank/DDBJ whole genome shotgun (WGS) entry which is preliminary data.</text>
</comment>
<evidence type="ECO:0000313" key="2">
    <source>
        <dbReference type="Proteomes" id="UP001139353"/>
    </source>
</evidence>
<organism evidence="1 2">
    <name type="scientific">Scleromatobacter humisilvae</name>
    <dbReference type="NCBI Taxonomy" id="2897159"/>
    <lineage>
        <taxon>Bacteria</taxon>
        <taxon>Pseudomonadati</taxon>
        <taxon>Pseudomonadota</taxon>
        <taxon>Betaproteobacteria</taxon>
        <taxon>Burkholderiales</taxon>
        <taxon>Sphaerotilaceae</taxon>
        <taxon>Scleromatobacter</taxon>
    </lineage>
</organism>
<gene>
    <name evidence="1" type="ORF">LPC04_02190</name>
</gene>
<evidence type="ECO:0000313" key="1">
    <source>
        <dbReference type="EMBL" id="MCK9684512.1"/>
    </source>
</evidence>
<accession>A0A9X2BXK5</accession>
<evidence type="ECO:0008006" key="3">
    <source>
        <dbReference type="Google" id="ProtNLM"/>
    </source>
</evidence>
<reference evidence="1" key="1">
    <citation type="submission" date="2021-11" db="EMBL/GenBank/DDBJ databases">
        <title>BS-T2-15 a new species belonging to the Comamonadaceae family isolated from the soil of a French oak forest.</title>
        <authorList>
            <person name="Mieszkin S."/>
            <person name="Alain K."/>
        </authorList>
    </citation>
    <scope>NUCLEOTIDE SEQUENCE</scope>
    <source>
        <strain evidence="1">BS-T2-15</strain>
    </source>
</reference>
<sequence>MITKALLFRFESQTDEDTMDTFLEDLATEVSWEKTTRAWFGIRYMRGEFGVLSSFEDEAGREAHLAGTAMATLVGAEHRLMTAAPRITKVEILGSKMPQVLEGVAKGLVLRFKAKPGKEAEVAKMMRDCLPLVEKEAGTLAWFANQYDESHFGTFAVFADNASRFAHLTGQIPRALGMTGLSLLGGAPEVHMVDILTGTSRQRD</sequence>
<dbReference type="RefSeq" id="WP_275680540.1">
    <property type="nucleotide sequence ID" value="NZ_JAJLJH010000001.1"/>
</dbReference>
<proteinExistence type="predicted"/>
<dbReference type="EMBL" id="JAJLJH010000001">
    <property type="protein sequence ID" value="MCK9684512.1"/>
    <property type="molecule type" value="Genomic_DNA"/>
</dbReference>
<name>A0A9X2BXK5_9BURK</name>